<protein>
    <submittedName>
        <fullName evidence="1">Uncharacterized protein</fullName>
    </submittedName>
</protein>
<accession>A0ABQ0IDD3</accession>
<proteinExistence type="predicted"/>
<name>A0ABQ0IDD3_9ALTE</name>
<dbReference type="EMBL" id="BAEK01000084">
    <property type="protein sequence ID" value="GAC07402.1"/>
    <property type="molecule type" value="Genomic_DNA"/>
</dbReference>
<reference evidence="1 2" key="1">
    <citation type="journal article" date="2014" name="Environ. Microbiol.">
        <title>Comparative genomics of the marine bacterial genus Glaciecola reveals the high degree of genomic diversity and genomic characteristic for cold adaptation.</title>
        <authorList>
            <person name="Qin Q.L."/>
            <person name="Xie B.B."/>
            <person name="Yu Y."/>
            <person name="Shu Y.L."/>
            <person name="Rong J.C."/>
            <person name="Zhang Y.J."/>
            <person name="Zhao D.L."/>
            <person name="Chen X.L."/>
            <person name="Zhang X.Y."/>
            <person name="Chen B."/>
            <person name="Zhou B.C."/>
            <person name="Zhang Y.Z."/>
        </authorList>
    </citation>
    <scope>NUCLEOTIDE SEQUENCE [LARGE SCALE GENOMIC DNA]</scope>
    <source>
        <strain evidence="1 2">NO2</strain>
    </source>
</reference>
<dbReference type="Proteomes" id="UP000008372">
    <property type="component" value="Unassembled WGS sequence"/>
</dbReference>
<sequence>MAKAERSLRNLPICLNQTPLMSAVLSSGIELSPYINGTQTAEKRRAKINTP</sequence>
<comment type="caution">
    <text evidence="1">The sequence shown here is derived from an EMBL/GenBank/DDBJ whole genome shotgun (WGS) entry which is preliminary data.</text>
</comment>
<keyword evidence="2" id="KW-1185">Reference proteome</keyword>
<evidence type="ECO:0000313" key="2">
    <source>
        <dbReference type="Proteomes" id="UP000008372"/>
    </source>
</evidence>
<gene>
    <name evidence="1" type="ORF">GAGA_4577</name>
</gene>
<organism evidence="1 2">
    <name type="scientific">Paraglaciecola agarilytica NO2</name>
    <dbReference type="NCBI Taxonomy" id="1125747"/>
    <lineage>
        <taxon>Bacteria</taxon>
        <taxon>Pseudomonadati</taxon>
        <taxon>Pseudomonadota</taxon>
        <taxon>Gammaproteobacteria</taxon>
        <taxon>Alteromonadales</taxon>
        <taxon>Alteromonadaceae</taxon>
        <taxon>Paraglaciecola</taxon>
    </lineage>
</organism>
<evidence type="ECO:0000313" key="1">
    <source>
        <dbReference type="EMBL" id="GAC07402.1"/>
    </source>
</evidence>